<sequence length="340" mass="37745">MDDQAHPVYQWIITGPFHTAFFIVMGVISVVSSSALILSIYASRSSEIGAYRYLILCFAVGDIVTSIMHAVALPHLHMTSTGYWYLPRNDWIFFSKGGIVVLVVTFVYIASRSCFDRFRPITWVALSTVIYVLYMGALFGVSLYALMPSDYSRSVAPRFFIDLYGMDASDPNSGYLLVTLKRLDAEGNLSWHAPTLIALSVAGTLLAGTAAAIFLCICLINAHMKTLSFAPKTRKLQRQLYKVLLIQTSVPCVFCYIPLAIMLFLPLTGADIGSFGTILVMITAIFPSIEGLIVILMIPLFRRAILRFLHIAFETKMTFYMANPAKVSSEINTRGSIPRI</sequence>
<accession>A0A8R1YI83</accession>
<proteinExistence type="predicted"/>
<dbReference type="InterPro" id="IPR019428">
    <property type="entry name" value="7TM_GPCR_serpentine_rcpt_Str"/>
</dbReference>
<evidence type="ECO:0000313" key="1">
    <source>
        <dbReference type="EnsemblMetazoa" id="PPA19625.1"/>
    </source>
</evidence>
<reference evidence="2" key="1">
    <citation type="journal article" date="2008" name="Nat. Genet.">
        <title>The Pristionchus pacificus genome provides a unique perspective on nematode lifestyle and parasitism.</title>
        <authorList>
            <person name="Dieterich C."/>
            <person name="Clifton S.W."/>
            <person name="Schuster L.N."/>
            <person name="Chinwalla A."/>
            <person name="Delehaunty K."/>
            <person name="Dinkelacker I."/>
            <person name="Fulton L."/>
            <person name="Fulton R."/>
            <person name="Godfrey J."/>
            <person name="Minx P."/>
            <person name="Mitreva M."/>
            <person name="Roeseler W."/>
            <person name="Tian H."/>
            <person name="Witte H."/>
            <person name="Yang S.P."/>
            <person name="Wilson R.K."/>
            <person name="Sommer R.J."/>
        </authorList>
    </citation>
    <scope>NUCLEOTIDE SEQUENCE [LARGE SCALE GENOMIC DNA]</scope>
    <source>
        <strain evidence="2">PS312</strain>
    </source>
</reference>
<dbReference type="PANTHER" id="PTHR22943:SF248">
    <property type="entry name" value="SEVEN TM RECEPTOR"/>
    <property type="match status" value="1"/>
</dbReference>
<dbReference type="AlphaFoldDB" id="A0A2A6BK84"/>
<evidence type="ECO:0000313" key="2">
    <source>
        <dbReference type="Proteomes" id="UP000005239"/>
    </source>
</evidence>
<accession>A0A2A6BK84</accession>
<name>A0A2A6BK84_PRIPA</name>
<dbReference type="Proteomes" id="UP000005239">
    <property type="component" value="Unassembled WGS sequence"/>
</dbReference>
<organism evidence="1 2">
    <name type="scientific">Pristionchus pacificus</name>
    <name type="common">Parasitic nematode worm</name>
    <dbReference type="NCBI Taxonomy" id="54126"/>
    <lineage>
        <taxon>Eukaryota</taxon>
        <taxon>Metazoa</taxon>
        <taxon>Ecdysozoa</taxon>
        <taxon>Nematoda</taxon>
        <taxon>Chromadorea</taxon>
        <taxon>Rhabditida</taxon>
        <taxon>Rhabditina</taxon>
        <taxon>Diplogasteromorpha</taxon>
        <taxon>Diplogasteroidea</taxon>
        <taxon>Neodiplogasteridae</taxon>
        <taxon>Pristionchus</taxon>
    </lineage>
</organism>
<dbReference type="PANTHER" id="PTHR22943">
    <property type="entry name" value="7-TRANSMEMBRANE DOMAIN RECEPTOR C.ELEGANS"/>
    <property type="match status" value="1"/>
</dbReference>
<dbReference type="SUPFAM" id="SSF81321">
    <property type="entry name" value="Family A G protein-coupled receptor-like"/>
    <property type="match status" value="1"/>
</dbReference>
<dbReference type="EnsemblMetazoa" id="PPA19625.1">
    <property type="protein sequence ID" value="PPA19625.1"/>
    <property type="gene ID" value="WBGene00109179"/>
</dbReference>
<gene>
    <name evidence="1" type="primary">WBGene00109179</name>
</gene>
<protein>
    <submittedName>
        <fullName evidence="1">G protein-coupled receptor</fullName>
    </submittedName>
</protein>
<keyword evidence="2" id="KW-1185">Reference proteome</keyword>
<dbReference type="Pfam" id="PF10326">
    <property type="entry name" value="7TM_GPCR_Str"/>
    <property type="match status" value="1"/>
</dbReference>
<reference evidence="1" key="2">
    <citation type="submission" date="2022-06" db="UniProtKB">
        <authorList>
            <consortium name="EnsemblMetazoa"/>
        </authorList>
    </citation>
    <scope>IDENTIFICATION</scope>
    <source>
        <strain evidence="1">PS312</strain>
    </source>
</reference>